<dbReference type="AlphaFoldDB" id="A0A6B2LET9"/>
<dbReference type="Pfam" id="PF24681">
    <property type="entry name" value="Kelch_KLHDC2_KLHL20_DRC7"/>
    <property type="match status" value="2"/>
</dbReference>
<dbReference type="SUPFAM" id="SSF117281">
    <property type="entry name" value="Kelch motif"/>
    <property type="match status" value="1"/>
</dbReference>
<dbReference type="EMBL" id="GIBP01006614">
    <property type="protein sequence ID" value="NDV35583.1"/>
    <property type="molecule type" value="Transcribed_RNA"/>
</dbReference>
<dbReference type="PANTHER" id="PTHR46093">
    <property type="entry name" value="ACYL-COA-BINDING DOMAIN-CONTAINING PROTEIN 5"/>
    <property type="match status" value="1"/>
</dbReference>
<keyword evidence="1" id="KW-0880">Kelch repeat</keyword>
<dbReference type="InterPro" id="IPR015915">
    <property type="entry name" value="Kelch-typ_b-propeller"/>
</dbReference>
<reference evidence="3" key="1">
    <citation type="journal article" date="2020" name="J. Eukaryot. Microbiol.">
        <title>De novo Sequencing, Assembly and Annotation of the Transcriptome for the Free-Living Testate Amoeba Arcella intermedia.</title>
        <authorList>
            <person name="Ribeiro G.M."/>
            <person name="Porfirio-Sousa A.L."/>
            <person name="Maurer-Alcala X.X."/>
            <person name="Katz L.A."/>
            <person name="Lahr D.J.G."/>
        </authorList>
    </citation>
    <scope>NUCLEOTIDE SEQUENCE</scope>
</reference>
<proteinExistence type="predicted"/>
<protein>
    <recommendedName>
        <fullName evidence="4">Galactose oxidase</fullName>
    </recommendedName>
</protein>
<dbReference type="PANTHER" id="PTHR46093:SF18">
    <property type="entry name" value="FIBRONECTIN TYPE-III DOMAIN-CONTAINING PROTEIN"/>
    <property type="match status" value="1"/>
</dbReference>
<evidence type="ECO:0000256" key="1">
    <source>
        <dbReference type="ARBA" id="ARBA00022441"/>
    </source>
</evidence>
<evidence type="ECO:0008006" key="4">
    <source>
        <dbReference type="Google" id="ProtNLM"/>
    </source>
</evidence>
<dbReference type="Gene3D" id="2.120.10.80">
    <property type="entry name" value="Kelch-type beta propeller"/>
    <property type="match status" value="1"/>
</dbReference>
<organism evidence="3">
    <name type="scientific">Arcella intermedia</name>
    <dbReference type="NCBI Taxonomy" id="1963864"/>
    <lineage>
        <taxon>Eukaryota</taxon>
        <taxon>Amoebozoa</taxon>
        <taxon>Tubulinea</taxon>
        <taxon>Elardia</taxon>
        <taxon>Arcellinida</taxon>
        <taxon>Sphaerothecina</taxon>
        <taxon>Arcellidae</taxon>
        <taxon>Arcella</taxon>
    </lineage>
</organism>
<evidence type="ECO:0000256" key="2">
    <source>
        <dbReference type="ARBA" id="ARBA00022737"/>
    </source>
</evidence>
<sequence length="247" mass="28268">MIKEDWLYVHGGYGSSKETVNQFTAYSTMERINLVNFKCEKIHYQQVVANVERRWHTSFIYNNKFYIHGGWNDGGPVSDLTALDLDTLSWEVVPTTNAPSERRWHSLTPLSGSSPLYLLFGGYDGDFQKTHSDAHVLNLETMNWTSPSFRGDLPGAHINHTMVRISEKMLLLLGGRDVHKNNYKVNHVLTTDNLTWREVKNSGDLHPINRSGHTAVRLGEHGLVVLGGNNPKYIEPFYYMDTRMLLF</sequence>
<keyword evidence="2" id="KW-0677">Repeat</keyword>
<evidence type="ECO:0000313" key="3">
    <source>
        <dbReference type="EMBL" id="NDV35583.1"/>
    </source>
</evidence>
<name>A0A6B2LET9_9EUKA</name>
<accession>A0A6B2LET9</accession>